<dbReference type="AlphaFoldDB" id="D2ZT60"/>
<sequence>MFLSFGFSYCLVGRFRKRFEGRLKTNHACFQTTFYCYSEIFTAVF</sequence>
<evidence type="ECO:0000313" key="1">
    <source>
        <dbReference type="EMBL" id="EFC89994.1"/>
    </source>
</evidence>
<evidence type="ECO:0000313" key="2">
    <source>
        <dbReference type="Proteomes" id="UP000003344"/>
    </source>
</evidence>
<dbReference type="EMBL" id="ACDX02000001">
    <property type="protein sequence ID" value="EFC89994.1"/>
    <property type="molecule type" value="Genomic_DNA"/>
</dbReference>
<gene>
    <name evidence="1" type="ORF">NEIMUCOT_03797</name>
</gene>
<accession>D2ZT60</accession>
<reference evidence="1 2" key="1">
    <citation type="submission" date="2009-10" db="EMBL/GenBank/DDBJ databases">
        <authorList>
            <person name="Weinstock G."/>
            <person name="Sodergren E."/>
            <person name="Clifton S."/>
            <person name="Fulton L."/>
            <person name="Fulton B."/>
            <person name="Courtney L."/>
            <person name="Fronick C."/>
            <person name="Harrison M."/>
            <person name="Strong C."/>
            <person name="Farmer C."/>
            <person name="Delahaunty K."/>
            <person name="Markovic C."/>
            <person name="Hall O."/>
            <person name="Minx P."/>
            <person name="Tomlinson C."/>
            <person name="Mitreva M."/>
            <person name="Nelson J."/>
            <person name="Hou S."/>
            <person name="Wollam A."/>
            <person name="Pepin K.H."/>
            <person name="Johnson M."/>
            <person name="Bhonagiri V."/>
            <person name="Nash W.E."/>
            <person name="Warren W."/>
            <person name="Chinwalla A."/>
            <person name="Mardis E.R."/>
            <person name="Wilson R.K."/>
        </authorList>
    </citation>
    <scope>NUCLEOTIDE SEQUENCE [LARGE SCALE GENOMIC DNA]</scope>
    <source>
        <strain evidence="2">ATCC 25996 / DSM 4631 / NCTC 10774 / M26</strain>
    </source>
</reference>
<protein>
    <submittedName>
        <fullName evidence="1">Uncharacterized protein</fullName>
    </submittedName>
</protein>
<comment type="caution">
    <text evidence="1">The sequence shown here is derived from an EMBL/GenBank/DDBJ whole genome shotgun (WGS) entry which is preliminary data.</text>
</comment>
<dbReference type="Proteomes" id="UP000003344">
    <property type="component" value="Unassembled WGS sequence"/>
</dbReference>
<organism evidence="1 2">
    <name type="scientific">Neisseria mucosa (strain ATCC 25996 / DSM 4631 / NCTC 10774 / M26)</name>
    <dbReference type="NCBI Taxonomy" id="546266"/>
    <lineage>
        <taxon>Bacteria</taxon>
        <taxon>Pseudomonadati</taxon>
        <taxon>Pseudomonadota</taxon>
        <taxon>Betaproteobacteria</taxon>
        <taxon>Neisseriales</taxon>
        <taxon>Neisseriaceae</taxon>
        <taxon>Neisseria</taxon>
    </lineage>
</organism>
<proteinExistence type="predicted"/>
<name>D2ZT60_NEIM2</name>
<dbReference type="STRING" id="546266.NEIMUCOT_03797"/>